<feature type="compositionally biased region" description="Polar residues" evidence="1">
    <location>
        <begin position="220"/>
        <end position="239"/>
    </location>
</feature>
<reference evidence="3 4" key="1">
    <citation type="journal article" date="2018" name="BMC Genomics">
        <title>Genomic evidence for intraspecific hybridization in a clonal and extremely halotolerant yeast.</title>
        <authorList>
            <person name="Gostincar C."/>
            <person name="Stajich J.E."/>
            <person name="Zupancic J."/>
            <person name="Zalar P."/>
            <person name="Gunde-Cimerman N."/>
        </authorList>
    </citation>
    <scope>NUCLEOTIDE SEQUENCE [LARGE SCALE GENOMIC DNA]</scope>
    <source>
        <strain evidence="3 4">EXF-6656</strain>
    </source>
</reference>
<sequence>MPRYQIGGYNAAVVQNVALPEKYLPHLVNILHRLSTNDIRIKCSRCNKLKAPTNFSNKQIDDLKKQILQKSGFNAMTQGFVPCMTCTGAPRTELECHYCGITKSLDHFSKQQRKDPDRASCWDCTAERQNQAPGAGGSDGDSDITEDSDSYGDDSGDEDGTLSGACASMSMGSSTARGTYSNGGVSLGSTGPASYADGGRTGSTMSSTQGGGVALAGSRSIGTTTSGRAPSTITQSSAGPNLAGSRGVKKNVFQDSSNDNKFAKVKAEPKKVVYTTPENNRPVLNSIPGSVRAQAPSARRELDADVDDEITVQSSDEDSD</sequence>
<evidence type="ECO:0000256" key="1">
    <source>
        <dbReference type="SAM" id="MobiDB-lite"/>
    </source>
</evidence>
<feature type="region of interest" description="Disordered" evidence="1">
    <location>
        <begin position="128"/>
        <end position="168"/>
    </location>
</feature>
<protein>
    <recommendedName>
        <fullName evidence="2">Stc1 domain-containing protein</fullName>
    </recommendedName>
</protein>
<dbReference type="VEuPathDB" id="FungiDB:BTJ68_07912"/>
<evidence type="ECO:0000313" key="3">
    <source>
        <dbReference type="EMBL" id="RMX77806.1"/>
    </source>
</evidence>
<feature type="compositionally biased region" description="Acidic residues" evidence="1">
    <location>
        <begin position="304"/>
        <end position="320"/>
    </location>
</feature>
<feature type="region of interest" description="Disordered" evidence="1">
    <location>
        <begin position="273"/>
        <end position="320"/>
    </location>
</feature>
<organism evidence="3 4">
    <name type="scientific">Hortaea werneckii</name>
    <name type="common">Black yeast</name>
    <name type="synonym">Cladosporium werneckii</name>
    <dbReference type="NCBI Taxonomy" id="91943"/>
    <lineage>
        <taxon>Eukaryota</taxon>
        <taxon>Fungi</taxon>
        <taxon>Dikarya</taxon>
        <taxon>Ascomycota</taxon>
        <taxon>Pezizomycotina</taxon>
        <taxon>Dothideomycetes</taxon>
        <taxon>Dothideomycetidae</taxon>
        <taxon>Mycosphaerellales</taxon>
        <taxon>Teratosphaeriaceae</taxon>
        <taxon>Hortaea</taxon>
    </lineage>
</organism>
<dbReference type="InterPro" id="IPR024630">
    <property type="entry name" value="Stc1"/>
</dbReference>
<evidence type="ECO:0000259" key="2">
    <source>
        <dbReference type="Pfam" id="PF12898"/>
    </source>
</evidence>
<accession>A0A3M6WHN5</accession>
<dbReference type="OrthoDB" id="3514033at2759"/>
<dbReference type="Pfam" id="PF12898">
    <property type="entry name" value="Stc1"/>
    <property type="match status" value="1"/>
</dbReference>
<dbReference type="EMBL" id="QWIJ01000910">
    <property type="protein sequence ID" value="RMX77806.1"/>
    <property type="molecule type" value="Genomic_DNA"/>
</dbReference>
<evidence type="ECO:0000313" key="4">
    <source>
        <dbReference type="Proteomes" id="UP000281245"/>
    </source>
</evidence>
<dbReference type="AlphaFoldDB" id="A0A3M6WHN5"/>
<gene>
    <name evidence="3" type="ORF">D0869_09585</name>
</gene>
<name>A0A3M6WHN5_HORWE</name>
<feature type="domain" description="Stc1" evidence="2">
    <location>
        <begin position="42"/>
        <end position="125"/>
    </location>
</feature>
<proteinExistence type="predicted"/>
<comment type="caution">
    <text evidence="3">The sequence shown here is derived from an EMBL/GenBank/DDBJ whole genome shotgun (WGS) entry which is preliminary data.</text>
</comment>
<feature type="compositionally biased region" description="Acidic residues" evidence="1">
    <location>
        <begin position="140"/>
        <end position="160"/>
    </location>
</feature>
<feature type="region of interest" description="Disordered" evidence="1">
    <location>
        <begin position="191"/>
        <end position="255"/>
    </location>
</feature>
<dbReference type="Proteomes" id="UP000281245">
    <property type="component" value="Unassembled WGS sequence"/>
</dbReference>